<keyword evidence="1" id="KW-1133">Transmembrane helix</keyword>
<evidence type="ECO:0000313" key="2">
    <source>
        <dbReference type="EMBL" id="SFH56238.1"/>
    </source>
</evidence>
<evidence type="ECO:0000256" key="1">
    <source>
        <dbReference type="SAM" id="Phobius"/>
    </source>
</evidence>
<evidence type="ECO:0008006" key="4">
    <source>
        <dbReference type="Google" id="ProtNLM"/>
    </source>
</evidence>
<dbReference type="Proteomes" id="UP000198668">
    <property type="component" value="Unassembled WGS sequence"/>
</dbReference>
<gene>
    <name evidence="2" type="ORF">SAMN04489868_10339</name>
</gene>
<evidence type="ECO:0000313" key="3">
    <source>
        <dbReference type="Proteomes" id="UP000198668"/>
    </source>
</evidence>
<reference evidence="2 3" key="1">
    <citation type="submission" date="2016-10" db="EMBL/GenBank/DDBJ databases">
        <authorList>
            <person name="de Groot N.N."/>
        </authorList>
    </citation>
    <scope>NUCLEOTIDE SEQUENCE [LARGE SCALE GENOMIC DNA]</scope>
    <source>
        <strain evidence="2 3">DSM 27630</strain>
    </source>
</reference>
<feature type="transmembrane region" description="Helical" evidence="1">
    <location>
        <begin position="32"/>
        <end position="50"/>
    </location>
</feature>
<keyword evidence="1" id="KW-0472">Membrane</keyword>
<protein>
    <recommendedName>
        <fullName evidence="4">DUF3188 domain-containing protein</fullName>
    </recommendedName>
</protein>
<name>A0A1I3B1M3_9LACT</name>
<dbReference type="RefSeq" id="WP_092091063.1">
    <property type="nucleotide sequence ID" value="NZ_FOQE01000003.1"/>
</dbReference>
<sequence>MSKNGLFLLSLGLLLFMFSVNQQTLAYDVLSMTTAVFFIGTGSWLMYKANKKKKQENLGKEKGEV</sequence>
<organism evidence="2 3">
    <name type="scientific">Pisciglobus halotolerans</name>
    <dbReference type="NCBI Taxonomy" id="745365"/>
    <lineage>
        <taxon>Bacteria</taxon>
        <taxon>Bacillati</taxon>
        <taxon>Bacillota</taxon>
        <taxon>Bacilli</taxon>
        <taxon>Lactobacillales</taxon>
        <taxon>Carnobacteriaceae</taxon>
    </lineage>
</organism>
<dbReference type="EMBL" id="FOQE01000003">
    <property type="protein sequence ID" value="SFH56238.1"/>
    <property type="molecule type" value="Genomic_DNA"/>
</dbReference>
<keyword evidence="1" id="KW-0812">Transmembrane</keyword>
<proteinExistence type="predicted"/>
<accession>A0A1I3B1M3</accession>
<keyword evidence="3" id="KW-1185">Reference proteome</keyword>
<dbReference type="AlphaFoldDB" id="A0A1I3B1M3"/>